<feature type="domain" description="HTH lacI-type" evidence="5">
    <location>
        <begin position="18"/>
        <end position="72"/>
    </location>
</feature>
<comment type="caution">
    <text evidence="6">The sequence shown here is derived from an EMBL/GenBank/DDBJ whole genome shotgun (WGS) entry which is preliminary data.</text>
</comment>
<dbReference type="Gene3D" id="1.10.260.40">
    <property type="entry name" value="lambda repressor-like DNA-binding domains"/>
    <property type="match status" value="1"/>
</dbReference>
<dbReference type="GO" id="GO:0003700">
    <property type="term" value="F:DNA-binding transcription factor activity"/>
    <property type="evidence" value="ECO:0007669"/>
    <property type="project" value="TreeGrafter"/>
</dbReference>
<evidence type="ECO:0000256" key="1">
    <source>
        <dbReference type="ARBA" id="ARBA00023015"/>
    </source>
</evidence>
<evidence type="ECO:0000313" key="7">
    <source>
        <dbReference type="Proteomes" id="UP000256485"/>
    </source>
</evidence>
<evidence type="ECO:0000256" key="3">
    <source>
        <dbReference type="ARBA" id="ARBA00023163"/>
    </source>
</evidence>
<evidence type="ECO:0000256" key="2">
    <source>
        <dbReference type="ARBA" id="ARBA00023125"/>
    </source>
</evidence>
<organism evidence="6 7">
    <name type="scientific">Thermasporomyces composti</name>
    <dbReference type="NCBI Taxonomy" id="696763"/>
    <lineage>
        <taxon>Bacteria</taxon>
        <taxon>Bacillati</taxon>
        <taxon>Actinomycetota</taxon>
        <taxon>Actinomycetes</taxon>
        <taxon>Propionibacteriales</taxon>
        <taxon>Nocardioidaceae</taxon>
        <taxon>Thermasporomyces</taxon>
    </lineage>
</organism>
<gene>
    <name evidence="6" type="ORF">DFJ64_0387</name>
</gene>
<dbReference type="RefSeq" id="WP_115848876.1">
    <property type="nucleotide sequence ID" value="NZ_QTUC01000001.1"/>
</dbReference>
<sequence length="363" mass="38271">MTRGLTGARGLTGGGRTPTIREVAEAAGVSRATVSRAFTRPDLLRPETVERVREVAARLGYTPNVVARALSTGRYATIALVVPDIANPFFPPLMRGAQQAADAAGYSVVLGDSDESPAREDVLLTKFAHQVEGVVLASTRMPSARVREHATRRPLVLVNRDIPGVPRVLIDSASGMAQAVEHLADLGHRRLAYVSGPASSWSNQQRRRAVRRVAAARGLEVATVQASRPTYAAGIECTSALLAARVTAVVAFDDAVAQGILAGLSAAGVAVPDDVSVVGCDDVVADTTTPPLTAVSAPTRMAGQLAVEVLLRILGDDDVADTRHVLDSELIVRATTGPAPRTRRRRGTTADRYTDGRRRSLGS</sequence>
<dbReference type="PROSITE" id="PS50932">
    <property type="entry name" value="HTH_LACI_2"/>
    <property type="match status" value="1"/>
</dbReference>
<dbReference type="AlphaFoldDB" id="A0A3D9UZT3"/>
<dbReference type="Proteomes" id="UP000256485">
    <property type="component" value="Unassembled WGS sequence"/>
</dbReference>
<evidence type="ECO:0000256" key="4">
    <source>
        <dbReference type="SAM" id="MobiDB-lite"/>
    </source>
</evidence>
<dbReference type="SMART" id="SM00354">
    <property type="entry name" value="HTH_LACI"/>
    <property type="match status" value="1"/>
</dbReference>
<feature type="compositionally biased region" description="Basic and acidic residues" evidence="4">
    <location>
        <begin position="348"/>
        <end position="363"/>
    </location>
</feature>
<dbReference type="Gene3D" id="3.40.50.2300">
    <property type="match status" value="2"/>
</dbReference>
<keyword evidence="3" id="KW-0804">Transcription</keyword>
<dbReference type="PANTHER" id="PTHR30146:SF138">
    <property type="entry name" value="TRANSCRIPTIONAL REGULATORY PROTEIN"/>
    <property type="match status" value="1"/>
</dbReference>
<dbReference type="SUPFAM" id="SSF47413">
    <property type="entry name" value="lambda repressor-like DNA-binding domains"/>
    <property type="match status" value="1"/>
</dbReference>
<dbReference type="Pfam" id="PF13377">
    <property type="entry name" value="Peripla_BP_3"/>
    <property type="match status" value="1"/>
</dbReference>
<protein>
    <submittedName>
        <fullName evidence="6">LacI family transcriptional regulator</fullName>
    </submittedName>
</protein>
<dbReference type="InterPro" id="IPR046335">
    <property type="entry name" value="LacI/GalR-like_sensor"/>
</dbReference>
<dbReference type="CDD" id="cd06267">
    <property type="entry name" value="PBP1_LacI_sugar_binding-like"/>
    <property type="match status" value="1"/>
</dbReference>
<proteinExistence type="predicted"/>
<dbReference type="SUPFAM" id="SSF53822">
    <property type="entry name" value="Periplasmic binding protein-like I"/>
    <property type="match status" value="1"/>
</dbReference>
<evidence type="ECO:0000313" key="6">
    <source>
        <dbReference type="EMBL" id="REF35018.1"/>
    </source>
</evidence>
<dbReference type="InterPro" id="IPR010982">
    <property type="entry name" value="Lambda_DNA-bd_dom_sf"/>
</dbReference>
<dbReference type="InterPro" id="IPR000843">
    <property type="entry name" value="HTH_LacI"/>
</dbReference>
<accession>A0A3D9UZT3</accession>
<dbReference type="Pfam" id="PF00356">
    <property type="entry name" value="LacI"/>
    <property type="match status" value="1"/>
</dbReference>
<dbReference type="CDD" id="cd01392">
    <property type="entry name" value="HTH_LacI"/>
    <property type="match status" value="1"/>
</dbReference>
<keyword evidence="1" id="KW-0805">Transcription regulation</keyword>
<dbReference type="GO" id="GO:0000976">
    <property type="term" value="F:transcription cis-regulatory region binding"/>
    <property type="evidence" value="ECO:0007669"/>
    <property type="project" value="TreeGrafter"/>
</dbReference>
<reference evidence="6 7" key="1">
    <citation type="submission" date="2018-08" db="EMBL/GenBank/DDBJ databases">
        <title>Sequencing the genomes of 1000 actinobacteria strains.</title>
        <authorList>
            <person name="Klenk H.-P."/>
        </authorList>
    </citation>
    <scope>NUCLEOTIDE SEQUENCE [LARGE SCALE GENOMIC DNA]</scope>
    <source>
        <strain evidence="6 7">DSM 22891</strain>
    </source>
</reference>
<evidence type="ECO:0000259" key="5">
    <source>
        <dbReference type="PROSITE" id="PS50932"/>
    </source>
</evidence>
<dbReference type="EMBL" id="QTUC01000001">
    <property type="protein sequence ID" value="REF35018.1"/>
    <property type="molecule type" value="Genomic_DNA"/>
</dbReference>
<dbReference type="InterPro" id="IPR028082">
    <property type="entry name" value="Peripla_BP_I"/>
</dbReference>
<dbReference type="OrthoDB" id="3258243at2"/>
<feature type="region of interest" description="Disordered" evidence="4">
    <location>
        <begin position="336"/>
        <end position="363"/>
    </location>
</feature>
<keyword evidence="7" id="KW-1185">Reference proteome</keyword>
<keyword evidence="2" id="KW-0238">DNA-binding</keyword>
<dbReference type="PANTHER" id="PTHR30146">
    <property type="entry name" value="LACI-RELATED TRANSCRIPTIONAL REPRESSOR"/>
    <property type="match status" value="1"/>
</dbReference>
<name>A0A3D9UZT3_THECX</name>